<dbReference type="Gene3D" id="6.10.250.3250">
    <property type="match status" value="1"/>
</dbReference>
<dbReference type="EMBL" id="HBEL01025870">
    <property type="protein sequence ID" value="CAD8415838.1"/>
    <property type="molecule type" value="Transcribed_RNA"/>
</dbReference>
<dbReference type="InterPro" id="IPR036899">
    <property type="entry name" value="Ribosomal_uL13_sf"/>
</dbReference>
<accession>A0A7S0C8J6</accession>
<dbReference type="PANTHER" id="PTHR11545">
    <property type="entry name" value="RIBOSOMAL PROTEIN L13"/>
    <property type="match status" value="1"/>
</dbReference>
<protein>
    <recommendedName>
        <fullName evidence="5">60S ribosomal protein L13a</fullName>
    </recommendedName>
</protein>
<reference evidence="4" key="1">
    <citation type="submission" date="2021-01" db="EMBL/GenBank/DDBJ databases">
        <authorList>
            <person name="Corre E."/>
            <person name="Pelletier E."/>
            <person name="Niang G."/>
            <person name="Scheremetjew M."/>
            <person name="Finn R."/>
            <person name="Kale V."/>
            <person name="Holt S."/>
            <person name="Cochrane G."/>
            <person name="Meng A."/>
            <person name="Brown T."/>
            <person name="Cohen L."/>
        </authorList>
    </citation>
    <scope>NUCLEOTIDE SEQUENCE</scope>
    <source>
        <strain evidence="4">CCAP1064/1</strain>
    </source>
</reference>
<dbReference type="InterPro" id="IPR005755">
    <property type="entry name" value="Ribosomal_uL13_euk/arc"/>
</dbReference>
<sequence>MLEKPIVVDGRDHLLGRLCSVVAKELLAGQKIVIVRCDEVCVSGSLVRNKVKYAQFRRKRMNTNPGKGPYHFKSPARMVWRTLRGMVNHKSARGTEALARLSTFEGIPAPYDKIKRQVIPAALRILRLKTTRRHTVLGDLAHEIGWKHKDLMTRLEAKRKVESEAFYQKKKAKSEIQQKALASCAGELKEVNKVLEESGY</sequence>
<name>A0A7S0C8J6_9STRA</name>
<evidence type="ECO:0000256" key="3">
    <source>
        <dbReference type="ARBA" id="ARBA00023274"/>
    </source>
</evidence>
<dbReference type="GO" id="GO:0006412">
    <property type="term" value="P:translation"/>
    <property type="evidence" value="ECO:0007669"/>
    <property type="project" value="InterPro"/>
</dbReference>
<keyword evidence="3" id="KW-0687">Ribonucleoprotein</keyword>
<evidence type="ECO:0000313" key="4">
    <source>
        <dbReference type="EMBL" id="CAD8415838.1"/>
    </source>
</evidence>
<evidence type="ECO:0008006" key="5">
    <source>
        <dbReference type="Google" id="ProtNLM"/>
    </source>
</evidence>
<dbReference type="FunFam" id="3.90.1180.10:FF:000009">
    <property type="entry name" value="60S ribosomal protein L13a"/>
    <property type="match status" value="1"/>
</dbReference>
<dbReference type="PANTHER" id="PTHR11545:SF3">
    <property type="entry name" value="LARGE RIBOSOMAL SUBUNIT PROTEIN UL13"/>
    <property type="match status" value="1"/>
</dbReference>
<dbReference type="Pfam" id="PF00572">
    <property type="entry name" value="Ribosomal_L13"/>
    <property type="match status" value="1"/>
</dbReference>
<dbReference type="HAMAP" id="MF_01366">
    <property type="entry name" value="Ribosomal_uL13"/>
    <property type="match status" value="1"/>
</dbReference>
<dbReference type="SUPFAM" id="SSF52161">
    <property type="entry name" value="Ribosomal protein L13"/>
    <property type="match status" value="1"/>
</dbReference>
<dbReference type="GO" id="GO:0022625">
    <property type="term" value="C:cytosolic large ribosomal subunit"/>
    <property type="evidence" value="ECO:0007669"/>
    <property type="project" value="TreeGrafter"/>
</dbReference>
<dbReference type="NCBIfam" id="TIGR01077">
    <property type="entry name" value="L13_A_E"/>
    <property type="match status" value="1"/>
</dbReference>
<proteinExistence type="inferred from homology"/>
<dbReference type="GO" id="GO:0017148">
    <property type="term" value="P:negative regulation of translation"/>
    <property type="evidence" value="ECO:0007669"/>
    <property type="project" value="TreeGrafter"/>
</dbReference>
<dbReference type="CDD" id="cd00392">
    <property type="entry name" value="Ribosomal_L13"/>
    <property type="match status" value="1"/>
</dbReference>
<dbReference type="Gene3D" id="3.90.1180.10">
    <property type="entry name" value="Ribosomal protein L13"/>
    <property type="match status" value="1"/>
</dbReference>
<dbReference type="AlphaFoldDB" id="A0A7S0C8J6"/>
<organism evidence="4">
    <name type="scientific">Proboscia inermis</name>
    <dbReference type="NCBI Taxonomy" id="420281"/>
    <lineage>
        <taxon>Eukaryota</taxon>
        <taxon>Sar</taxon>
        <taxon>Stramenopiles</taxon>
        <taxon>Ochrophyta</taxon>
        <taxon>Bacillariophyta</taxon>
        <taxon>Coscinodiscophyceae</taxon>
        <taxon>Rhizosoleniophycidae</taxon>
        <taxon>Rhizosoleniales</taxon>
        <taxon>Rhizosoleniaceae</taxon>
        <taxon>Proboscia</taxon>
    </lineage>
</organism>
<gene>
    <name evidence="4" type="ORF">PINE0816_LOCUS11973</name>
</gene>
<comment type="similarity">
    <text evidence="1">Belongs to the universal ribosomal protein uL13 family.</text>
</comment>
<evidence type="ECO:0000256" key="2">
    <source>
        <dbReference type="ARBA" id="ARBA00022980"/>
    </source>
</evidence>
<dbReference type="InterPro" id="IPR005822">
    <property type="entry name" value="Ribosomal_uL13"/>
</dbReference>
<evidence type="ECO:0000256" key="1">
    <source>
        <dbReference type="ARBA" id="ARBA00006227"/>
    </source>
</evidence>
<keyword evidence="2" id="KW-0689">Ribosomal protein</keyword>
<dbReference type="GO" id="GO:0003735">
    <property type="term" value="F:structural constituent of ribosome"/>
    <property type="evidence" value="ECO:0007669"/>
    <property type="project" value="InterPro"/>
</dbReference>
<dbReference type="GO" id="GO:0003729">
    <property type="term" value="F:mRNA binding"/>
    <property type="evidence" value="ECO:0007669"/>
    <property type="project" value="TreeGrafter"/>
</dbReference>